<gene>
    <name evidence="2" type="ORF">N658DRAFT_485552</name>
</gene>
<sequence>MAGPTTAQTCGNLSVGRTCEYLASRYATCVSDTDSGEAWKKIKPYAACIYDLGATTDIWGLGCAQVRIMEAPERFQLVSSLYGEGTVLAWFFIVASTFDSVSNDFIAALTMPVVAPRGTASTWSSATGSSRGGGGETVGLLTSWTTGSVQLAAALEAPLTICENFVVMALVLFGVATYRGYSKRAFSVLAAGLLSLSPSLVLFPQYIGIPLINFNFNRTFNVRGDTCHAGRDHGGGPRVGHLRL</sequence>
<keyword evidence="3" id="KW-1185">Reference proteome</keyword>
<feature type="transmembrane region" description="Helical" evidence="1">
    <location>
        <begin position="188"/>
        <end position="207"/>
    </location>
</feature>
<evidence type="ECO:0000256" key="1">
    <source>
        <dbReference type="SAM" id="Phobius"/>
    </source>
</evidence>
<protein>
    <submittedName>
        <fullName evidence="2">Uncharacterized protein</fullName>
    </submittedName>
</protein>
<organism evidence="2 3">
    <name type="scientific">Parathielavia hyrcaniae</name>
    <dbReference type="NCBI Taxonomy" id="113614"/>
    <lineage>
        <taxon>Eukaryota</taxon>
        <taxon>Fungi</taxon>
        <taxon>Dikarya</taxon>
        <taxon>Ascomycota</taxon>
        <taxon>Pezizomycotina</taxon>
        <taxon>Sordariomycetes</taxon>
        <taxon>Sordariomycetidae</taxon>
        <taxon>Sordariales</taxon>
        <taxon>Chaetomiaceae</taxon>
        <taxon>Parathielavia</taxon>
    </lineage>
</organism>
<reference evidence="2" key="2">
    <citation type="submission" date="2023-05" db="EMBL/GenBank/DDBJ databases">
        <authorList>
            <consortium name="Lawrence Berkeley National Laboratory"/>
            <person name="Steindorff A."/>
            <person name="Hensen N."/>
            <person name="Bonometti L."/>
            <person name="Westerberg I."/>
            <person name="Brannstrom I.O."/>
            <person name="Guillou S."/>
            <person name="Cros-Aarteil S."/>
            <person name="Calhoun S."/>
            <person name="Haridas S."/>
            <person name="Kuo A."/>
            <person name="Mondo S."/>
            <person name="Pangilinan J."/>
            <person name="Riley R."/>
            <person name="Labutti K."/>
            <person name="Andreopoulos B."/>
            <person name="Lipzen A."/>
            <person name="Chen C."/>
            <person name="Yanf M."/>
            <person name="Daum C."/>
            <person name="Ng V."/>
            <person name="Clum A."/>
            <person name="Ohm R."/>
            <person name="Martin F."/>
            <person name="Silar P."/>
            <person name="Natvig D."/>
            <person name="Lalanne C."/>
            <person name="Gautier V."/>
            <person name="Ament-Velasquez S.L."/>
            <person name="Kruys A."/>
            <person name="Hutchinson M.I."/>
            <person name="Powell A.J."/>
            <person name="Barry K."/>
            <person name="Miller A.N."/>
            <person name="Grigoriev I.V."/>
            <person name="Debuchy R."/>
            <person name="Gladieux P."/>
            <person name="Thoren M.H."/>
            <person name="Johannesson H."/>
        </authorList>
    </citation>
    <scope>NUCLEOTIDE SEQUENCE</scope>
    <source>
        <strain evidence="2">CBS 757.83</strain>
    </source>
</reference>
<dbReference type="Proteomes" id="UP001305647">
    <property type="component" value="Unassembled WGS sequence"/>
</dbReference>
<reference evidence="2" key="1">
    <citation type="journal article" date="2023" name="Mol. Phylogenet. Evol.">
        <title>Genome-scale phylogeny and comparative genomics of the fungal order Sordariales.</title>
        <authorList>
            <person name="Hensen N."/>
            <person name="Bonometti L."/>
            <person name="Westerberg I."/>
            <person name="Brannstrom I.O."/>
            <person name="Guillou S."/>
            <person name="Cros-Aarteil S."/>
            <person name="Calhoun S."/>
            <person name="Haridas S."/>
            <person name="Kuo A."/>
            <person name="Mondo S."/>
            <person name="Pangilinan J."/>
            <person name="Riley R."/>
            <person name="LaButti K."/>
            <person name="Andreopoulos B."/>
            <person name="Lipzen A."/>
            <person name="Chen C."/>
            <person name="Yan M."/>
            <person name="Daum C."/>
            <person name="Ng V."/>
            <person name="Clum A."/>
            <person name="Steindorff A."/>
            <person name="Ohm R.A."/>
            <person name="Martin F."/>
            <person name="Silar P."/>
            <person name="Natvig D.O."/>
            <person name="Lalanne C."/>
            <person name="Gautier V."/>
            <person name="Ament-Velasquez S.L."/>
            <person name="Kruys A."/>
            <person name="Hutchinson M.I."/>
            <person name="Powell A.J."/>
            <person name="Barry K."/>
            <person name="Miller A.N."/>
            <person name="Grigoriev I.V."/>
            <person name="Debuchy R."/>
            <person name="Gladieux P."/>
            <person name="Hiltunen Thoren M."/>
            <person name="Johannesson H."/>
        </authorList>
    </citation>
    <scope>NUCLEOTIDE SEQUENCE</scope>
    <source>
        <strain evidence="2">CBS 757.83</strain>
    </source>
</reference>
<evidence type="ECO:0000313" key="3">
    <source>
        <dbReference type="Proteomes" id="UP001305647"/>
    </source>
</evidence>
<dbReference type="EMBL" id="MU863632">
    <property type="protein sequence ID" value="KAK4102191.1"/>
    <property type="molecule type" value="Genomic_DNA"/>
</dbReference>
<evidence type="ECO:0000313" key="2">
    <source>
        <dbReference type="EMBL" id="KAK4102191.1"/>
    </source>
</evidence>
<keyword evidence="1" id="KW-1133">Transmembrane helix</keyword>
<proteinExistence type="predicted"/>
<accession>A0AAN6T2U0</accession>
<name>A0AAN6T2U0_9PEZI</name>
<keyword evidence="1" id="KW-0812">Transmembrane</keyword>
<keyword evidence="1" id="KW-0472">Membrane</keyword>
<comment type="caution">
    <text evidence="2">The sequence shown here is derived from an EMBL/GenBank/DDBJ whole genome shotgun (WGS) entry which is preliminary data.</text>
</comment>
<dbReference type="AlphaFoldDB" id="A0AAN6T2U0"/>